<dbReference type="Proteomes" id="UP001189429">
    <property type="component" value="Unassembled WGS sequence"/>
</dbReference>
<gene>
    <name evidence="1" type="ORF">PCOR1329_LOCUS39204</name>
</gene>
<evidence type="ECO:0000313" key="2">
    <source>
        <dbReference type="Proteomes" id="UP001189429"/>
    </source>
</evidence>
<protein>
    <submittedName>
        <fullName evidence="1">Uncharacterized protein</fullName>
    </submittedName>
</protein>
<accession>A0ABN9THM4</accession>
<dbReference type="InterPro" id="IPR036691">
    <property type="entry name" value="Endo/exonu/phosph_ase_sf"/>
</dbReference>
<name>A0ABN9THM4_9DINO</name>
<organism evidence="1 2">
    <name type="scientific">Prorocentrum cordatum</name>
    <dbReference type="NCBI Taxonomy" id="2364126"/>
    <lineage>
        <taxon>Eukaryota</taxon>
        <taxon>Sar</taxon>
        <taxon>Alveolata</taxon>
        <taxon>Dinophyceae</taxon>
        <taxon>Prorocentrales</taxon>
        <taxon>Prorocentraceae</taxon>
        <taxon>Prorocentrum</taxon>
    </lineage>
</organism>
<feature type="non-terminal residue" evidence="1">
    <location>
        <position position="1"/>
    </location>
</feature>
<reference evidence="1" key="1">
    <citation type="submission" date="2023-10" db="EMBL/GenBank/DDBJ databases">
        <authorList>
            <person name="Chen Y."/>
            <person name="Shah S."/>
            <person name="Dougan E. K."/>
            <person name="Thang M."/>
            <person name="Chan C."/>
        </authorList>
    </citation>
    <scope>NUCLEOTIDE SEQUENCE [LARGE SCALE GENOMIC DNA]</scope>
</reference>
<comment type="caution">
    <text evidence="1">The sequence shown here is derived from an EMBL/GenBank/DDBJ whole genome shotgun (WGS) entry which is preliminary data.</text>
</comment>
<dbReference type="Gene3D" id="3.60.10.10">
    <property type="entry name" value="Endonuclease/exonuclease/phosphatase"/>
    <property type="match status" value="1"/>
</dbReference>
<keyword evidence="2" id="KW-1185">Reference proteome</keyword>
<feature type="non-terminal residue" evidence="1">
    <location>
        <position position="525"/>
    </location>
</feature>
<sequence length="525" mass="57678">AVQRLQRDAKIKAEVFLELCTYNSRSLQAKVAMQETHGRGGRRAGRRPAYGHDLGATINKRLNLAAQFADMGVHVVALQHTISDGEVKRVGQCTCCSSGCQDPGKGCAIWVNATFPFAVQGQPQTLDPKKTLLFRQPDRISVLRTEVPTAKITIASVHAPRDETDRAEKDEFWDHLSRLTSACSIDIVMGGMLFNFAAAHYLEVVNTAKDRGSASFAHVASRGQRHRLDCTVILEHLAKHVLAVITDSWFDKGVTADGRILVLATMRRQIRGKTTRGEFTPDNSKFADPDATDLKRGLIADNQPSRLYAPAKSITDGTLREVANYIATELDSISHAIYWFQTQDGLALHAIMLETGPPLAYVIERGRRNFLSALAAAAKGAQAKSDAYGSSTEHRCASAARNRAARVITAQQLADKYNQDNDNKFFQVELQVEAASPCGASRYQMRSEAPGPKGGPDGLTSALLRTAPRQCADMLRPLSEKAAVTGYERTLQAHREIMLNSVLGKHHHMFYWTVLNGCIVLTSRQ</sequence>
<evidence type="ECO:0000313" key="1">
    <source>
        <dbReference type="EMBL" id="CAK0845400.1"/>
    </source>
</evidence>
<proteinExistence type="predicted"/>
<dbReference type="EMBL" id="CAUYUJ010014734">
    <property type="protein sequence ID" value="CAK0845400.1"/>
    <property type="molecule type" value="Genomic_DNA"/>
</dbReference>
<dbReference type="SUPFAM" id="SSF56219">
    <property type="entry name" value="DNase I-like"/>
    <property type="match status" value="1"/>
</dbReference>